<dbReference type="Proteomes" id="UP001518976">
    <property type="component" value="Unassembled WGS sequence"/>
</dbReference>
<name>A0ABS3WNB0_9ACTN</name>
<reference evidence="1 2" key="1">
    <citation type="submission" date="2021-02" db="EMBL/GenBank/DDBJ databases">
        <title>Streptomyces spirodelae sp. nov., isolated from duckweed.</title>
        <authorList>
            <person name="Saimee Y."/>
            <person name="Duangmal K."/>
        </authorList>
    </citation>
    <scope>NUCLEOTIDE SEQUENCE [LARGE SCALE GENOMIC DNA]</scope>
    <source>
        <strain evidence="1 2">DW4-2</strain>
    </source>
</reference>
<accession>A0ABS3WNB0</accession>
<gene>
    <name evidence="1" type="ORF">JW592_03855</name>
</gene>
<comment type="caution">
    <text evidence="1">The sequence shown here is derived from an EMBL/GenBank/DDBJ whole genome shotgun (WGS) entry which is preliminary data.</text>
</comment>
<proteinExistence type="predicted"/>
<sequence>MELTYHDIMNAHFSALTETAKNWRSMAKRCGTLRDNYRDHVRKRVKGWAGESAGAFWISSDITLHELSAAKSQANKIAKLLDDAHGRLVEARNHLKKVRDQAIHEGGMKVDAYGKCNLDTSKMTDEEAQGALRDPSRMDTEAKWNRRIQEAVKHVDDVDYENMLSLKAAARDKDGKGESGGFNSKAVGDVEKYAAHRSADLAGRLDSLKDGGGLSAGERHELQVMLRANADDKQFTRTMLNSLGPRGLIDATNQMNALAYRSDKAHGDQYLGMEKSLANALATATKVPVFRDGNGKKIKLGSSEYGKRYSAWLHSKDGAFYDDWRNRMRKAGVEKWTNESKEAGGVGGASTYGRGYQSLVTLMKHGDGYSPQMLYDLGDDVRAAEEKDPNIWDHAGFGKKASHAGPPEMHDGRFENDPYDGLLKIMSKDPDTAAGYLDSASDADLSKDGVQKNDRLEYLAKKREWEIVDTDAYDNNDTLDKDAREGFKAALKAGATGRLPDDPSPMKTPAHSEANAGVMEETVRVLGKPVDGEETHPLTENEDKKGDLADMRGMLGELIADYPADVQRNVTGDDEYQAKGAAANFDSGALEGFLNKLGRDPHAYAVIQASQQNYTLEHLHDVINGMGPGTDRSDAQSLTDDAVAGGAHVSGALSEAKADALYEDKVSNAREFNDRADKANAWVNRFIGIGTGSMLAKQGPEAHVATPVGWAQEDANTAIMKLIKKDVPQISDNAEDKGRYEYTNSRKNVVDFSRDWAERFGREKGLDEKILEGVKDGARKGALVWFNDGSHTAGSHGNVSPAS</sequence>
<protein>
    <recommendedName>
        <fullName evidence="3">AG2 protein</fullName>
    </recommendedName>
</protein>
<dbReference type="RefSeq" id="WP_209263403.1">
    <property type="nucleotide sequence ID" value="NZ_JAFFZN010000002.1"/>
</dbReference>
<evidence type="ECO:0000313" key="1">
    <source>
        <dbReference type="EMBL" id="MBO8184613.1"/>
    </source>
</evidence>
<dbReference type="EMBL" id="JAFFZN010000002">
    <property type="protein sequence ID" value="MBO8184613.1"/>
    <property type="molecule type" value="Genomic_DNA"/>
</dbReference>
<keyword evidence="2" id="KW-1185">Reference proteome</keyword>
<organism evidence="1 2">
    <name type="scientific">Streptomyces spirodelae</name>
    <dbReference type="NCBI Taxonomy" id="2812904"/>
    <lineage>
        <taxon>Bacteria</taxon>
        <taxon>Bacillati</taxon>
        <taxon>Actinomycetota</taxon>
        <taxon>Actinomycetes</taxon>
        <taxon>Kitasatosporales</taxon>
        <taxon>Streptomycetaceae</taxon>
        <taxon>Streptomyces</taxon>
    </lineage>
</organism>
<evidence type="ECO:0000313" key="2">
    <source>
        <dbReference type="Proteomes" id="UP001518976"/>
    </source>
</evidence>
<evidence type="ECO:0008006" key="3">
    <source>
        <dbReference type="Google" id="ProtNLM"/>
    </source>
</evidence>